<comment type="caution">
    <text evidence="2">The sequence shown here is derived from an EMBL/GenBank/DDBJ whole genome shotgun (WGS) entry which is preliminary data.</text>
</comment>
<accession>A0ABS8V8X4</accession>
<name>A0ABS8V8X4_DATST</name>
<keyword evidence="3" id="KW-1185">Reference proteome</keyword>
<evidence type="ECO:0000256" key="1">
    <source>
        <dbReference type="SAM" id="MobiDB-lite"/>
    </source>
</evidence>
<dbReference type="EMBL" id="JACEIK010003622">
    <property type="protein sequence ID" value="MCD9642450.1"/>
    <property type="molecule type" value="Genomic_DNA"/>
</dbReference>
<feature type="region of interest" description="Disordered" evidence="1">
    <location>
        <begin position="18"/>
        <end position="53"/>
    </location>
</feature>
<evidence type="ECO:0000313" key="3">
    <source>
        <dbReference type="Proteomes" id="UP000823775"/>
    </source>
</evidence>
<feature type="non-terminal residue" evidence="2">
    <location>
        <position position="1"/>
    </location>
</feature>
<evidence type="ECO:0000313" key="2">
    <source>
        <dbReference type="EMBL" id="MCD9642450.1"/>
    </source>
</evidence>
<protein>
    <submittedName>
        <fullName evidence="2">Uncharacterized protein</fullName>
    </submittedName>
</protein>
<reference evidence="2 3" key="1">
    <citation type="journal article" date="2021" name="BMC Genomics">
        <title>Datura genome reveals duplications of psychoactive alkaloid biosynthetic genes and high mutation rate following tissue culture.</title>
        <authorList>
            <person name="Rajewski A."/>
            <person name="Carter-House D."/>
            <person name="Stajich J."/>
            <person name="Litt A."/>
        </authorList>
    </citation>
    <scope>NUCLEOTIDE SEQUENCE [LARGE SCALE GENOMIC DNA]</scope>
    <source>
        <strain evidence="2">AR-01</strain>
    </source>
</reference>
<proteinExistence type="predicted"/>
<sequence>DSDSLEGQQYHFAKFAVRGTQSGTARPTGSVVVSSAPAGPSGPGETLGRGKGRGEASVSYYAYPHPRIFELDRQRVIEPPAGSTLAEGLSPMVDRSTGLRMMSSVVSNQEIIREWSDMSEPSWDCVGSPKWIDLSNYTAERWSGSA</sequence>
<gene>
    <name evidence="2" type="ORF">HAX54_029279</name>
</gene>
<organism evidence="2 3">
    <name type="scientific">Datura stramonium</name>
    <name type="common">Jimsonweed</name>
    <name type="synonym">Common thornapple</name>
    <dbReference type="NCBI Taxonomy" id="4076"/>
    <lineage>
        <taxon>Eukaryota</taxon>
        <taxon>Viridiplantae</taxon>
        <taxon>Streptophyta</taxon>
        <taxon>Embryophyta</taxon>
        <taxon>Tracheophyta</taxon>
        <taxon>Spermatophyta</taxon>
        <taxon>Magnoliopsida</taxon>
        <taxon>eudicotyledons</taxon>
        <taxon>Gunneridae</taxon>
        <taxon>Pentapetalae</taxon>
        <taxon>asterids</taxon>
        <taxon>lamiids</taxon>
        <taxon>Solanales</taxon>
        <taxon>Solanaceae</taxon>
        <taxon>Solanoideae</taxon>
        <taxon>Datureae</taxon>
        <taxon>Datura</taxon>
    </lineage>
</organism>
<dbReference type="Proteomes" id="UP000823775">
    <property type="component" value="Unassembled WGS sequence"/>
</dbReference>
<feature type="compositionally biased region" description="Low complexity" evidence="1">
    <location>
        <begin position="29"/>
        <end position="39"/>
    </location>
</feature>